<organism evidence="2 3">
    <name type="scientific">Stachybotrys chartarum (strain CBS 109288 / IBT 7711)</name>
    <name type="common">Toxic black mold</name>
    <name type="synonym">Stilbospora chartarum</name>
    <dbReference type="NCBI Taxonomy" id="1280523"/>
    <lineage>
        <taxon>Eukaryota</taxon>
        <taxon>Fungi</taxon>
        <taxon>Dikarya</taxon>
        <taxon>Ascomycota</taxon>
        <taxon>Pezizomycotina</taxon>
        <taxon>Sordariomycetes</taxon>
        <taxon>Hypocreomycetidae</taxon>
        <taxon>Hypocreales</taxon>
        <taxon>Stachybotryaceae</taxon>
        <taxon>Stachybotrys</taxon>
    </lineage>
</organism>
<protein>
    <submittedName>
        <fullName evidence="2">Uncharacterized protein</fullName>
    </submittedName>
</protein>
<name>A0A084B5T8_STACB</name>
<accession>A0A084B5T8</accession>
<dbReference type="AlphaFoldDB" id="A0A084B5T8"/>
<keyword evidence="3" id="KW-1185">Reference proteome</keyword>
<evidence type="ECO:0000313" key="3">
    <source>
        <dbReference type="Proteomes" id="UP000028045"/>
    </source>
</evidence>
<dbReference type="Proteomes" id="UP000028045">
    <property type="component" value="Unassembled WGS sequence"/>
</dbReference>
<gene>
    <name evidence="2" type="ORF">S7711_11077</name>
</gene>
<feature type="compositionally biased region" description="Low complexity" evidence="1">
    <location>
        <begin position="62"/>
        <end position="74"/>
    </location>
</feature>
<dbReference type="EMBL" id="KL647988">
    <property type="protein sequence ID" value="KEY72917.1"/>
    <property type="molecule type" value="Genomic_DNA"/>
</dbReference>
<feature type="compositionally biased region" description="Low complexity" evidence="1">
    <location>
        <begin position="10"/>
        <end position="30"/>
    </location>
</feature>
<dbReference type="OrthoDB" id="10353422at2759"/>
<feature type="region of interest" description="Disordered" evidence="1">
    <location>
        <begin position="1"/>
        <end position="77"/>
    </location>
</feature>
<sequence>MDHAPLDQHSQSTTGSSPGSASSGSLGYSGPNILNDADVTPHLAPASLGNVDAEPVDLRSQSAPGSTPGSASSTFHNASDINILNEVDVTPRLESASLTVSHPAVDAGLLTAVTNAGPPPGTLTPDDAVRQLPSLNAGAPEFVVNRVSSPYFPTHMGSVSHLTVHAGQSPSWRSTGSSSVLSPAYHDRQATIAALNTRLEQTIDQLQDITELYLSHNNQDLLRFYEQRRLAQQQRTAQTLLALSEYVHQANEQQQQSAFPAVGNLTMLSAPVWNTGRANPVHLGSSFINNITDPAAAGFRPEIVDTVSRPARAGVAYYPPESGSQPRFGFTSLESHFLRPAPSYYPSGQHVLGSGSISYGPLSTSYAPGLTGMRPSQTHAAGQVDSLGYYQPASYYPPAPYPVLAPVSDQDIGDLSLPSIRDPSVGLVQSHAAATALPTASAGSLLPSSVSQPQGNQVGSSSALTVLGRPLTYVHGEEDNGPEDEEMTDGGDPNKGSPMDSPVSMAGFDNPFGQCMMCHARGPNQRCTLPRPPWHWGFQMYACTVCAGYGLPKCSNLPGLFDEDDEDDDEEA</sequence>
<proteinExistence type="predicted"/>
<feature type="region of interest" description="Disordered" evidence="1">
    <location>
        <begin position="473"/>
        <end position="506"/>
    </location>
</feature>
<dbReference type="HOGENOM" id="CLU_484112_0_0_1"/>
<evidence type="ECO:0000313" key="2">
    <source>
        <dbReference type="EMBL" id="KEY72917.1"/>
    </source>
</evidence>
<reference evidence="2 3" key="1">
    <citation type="journal article" date="2014" name="BMC Genomics">
        <title>Comparative genome sequencing reveals chemotype-specific gene clusters in the toxigenic black mold Stachybotrys.</title>
        <authorList>
            <person name="Semeiks J."/>
            <person name="Borek D."/>
            <person name="Otwinowski Z."/>
            <person name="Grishin N.V."/>
        </authorList>
    </citation>
    <scope>NUCLEOTIDE SEQUENCE [LARGE SCALE GENOMIC DNA]</scope>
    <source>
        <strain evidence="3">CBS 109288 / IBT 7711</strain>
    </source>
</reference>
<evidence type="ECO:0000256" key="1">
    <source>
        <dbReference type="SAM" id="MobiDB-lite"/>
    </source>
</evidence>
<feature type="compositionally biased region" description="Acidic residues" evidence="1">
    <location>
        <begin position="479"/>
        <end position="489"/>
    </location>
</feature>